<dbReference type="InterPro" id="IPR027944">
    <property type="entry name" value="SEO_C"/>
</dbReference>
<feature type="domain" description="Sieve element occlusion C-terminal" evidence="2">
    <location>
        <begin position="410"/>
        <end position="647"/>
    </location>
</feature>
<keyword evidence="4" id="KW-1185">Reference proteome</keyword>
<evidence type="ECO:0000259" key="2">
    <source>
        <dbReference type="Pfam" id="PF14577"/>
    </source>
</evidence>
<evidence type="ECO:0000259" key="1">
    <source>
        <dbReference type="Pfam" id="PF14576"/>
    </source>
</evidence>
<evidence type="ECO:0000313" key="3">
    <source>
        <dbReference type="EMBL" id="KAJ4960252.1"/>
    </source>
</evidence>
<protein>
    <submittedName>
        <fullName evidence="3">Uncharacterized protein</fullName>
    </submittedName>
</protein>
<dbReference type="EMBL" id="JAMYWD010000009">
    <property type="protein sequence ID" value="KAJ4960252.1"/>
    <property type="molecule type" value="Genomic_DNA"/>
</dbReference>
<proteinExistence type="predicted"/>
<dbReference type="Proteomes" id="UP001141806">
    <property type="component" value="Unassembled WGS sequence"/>
</dbReference>
<gene>
    <name evidence="3" type="ORF">NE237_020162</name>
</gene>
<organism evidence="3 4">
    <name type="scientific">Protea cynaroides</name>
    <dbReference type="NCBI Taxonomy" id="273540"/>
    <lineage>
        <taxon>Eukaryota</taxon>
        <taxon>Viridiplantae</taxon>
        <taxon>Streptophyta</taxon>
        <taxon>Embryophyta</taxon>
        <taxon>Tracheophyta</taxon>
        <taxon>Spermatophyta</taxon>
        <taxon>Magnoliopsida</taxon>
        <taxon>Proteales</taxon>
        <taxon>Proteaceae</taxon>
        <taxon>Protea</taxon>
    </lineage>
</organism>
<dbReference type="Pfam" id="PF14576">
    <property type="entry name" value="SEO_N"/>
    <property type="match status" value="1"/>
</dbReference>
<dbReference type="InterPro" id="IPR039299">
    <property type="entry name" value="SEOA"/>
</dbReference>
<dbReference type="PANTHER" id="PTHR33232:SF20">
    <property type="entry name" value="PROTEIN SIEVE ELEMENT OCCLUSION B-LIKE"/>
    <property type="match status" value="1"/>
</dbReference>
<evidence type="ECO:0000313" key="4">
    <source>
        <dbReference type="Proteomes" id="UP001141806"/>
    </source>
</evidence>
<dbReference type="Pfam" id="PF14577">
    <property type="entry name" value="SEO_C"/>
    <property type="match status" value="1"/>
</dbReference>
<dbReference type="PANTHER" id="PTHR33232">
    <property type="entry name" value="PROTEIN SIEVE ELEMENT OCCLUSION B-LIKE"/>
    <property type="match status" value="1"/>
</dbReference>
<dbReference type="GO" id="GO:0010088">
    <property type="term" value="P:phloem development"/>
    <property type="evidence" value="ECO:0007669"/>
    <property type="project" value="InterPro"/>
</dbReference>
<dbReference type="InterPro" id="IPR027942">
    <property type="entry name" value="SEO_N"/>
</dbReference>
<comment type="caution">
    <text evidence="3">The sequence shown here is derived from an EMBL/GenBank/DDBJ whole genome shotgun (WGS) entry which is preliminary data.</text>
</comment>
<feature type="domain" description="Sieve element occlusion N-terminal" evidence="1">
    <location>
        <begin position="64"/>
        <end position="253"/>
    </location>
</feature>
<sequence>MLMASNPLAVVTPEMQLQKMMEGVKINQIQATHDPLESKEFDVKSLLQLVDQILIQPSPDNNQKISCKCSGRDELSTTMRLLNTLSSYSWAAKGALTLAAFAVTYGEYMLVVKSKSSDHLAHSIARLKQLPDIREHSEKLKNFINTILKVAKLVVEFHDLRTKYTSLDQAPKSEGSKQICIAVYSIIRSVIVGTSQIIRLDHECKQPDSDTPDLKLITETVNYIYNELHKQVNLCHEHIAYQKLEQLFQMTTKIDIVEILQALIYSQDDSEPHFIDCSTKNKVGIEVVKEKHVLLLISDLEISNEELSILTRMYTKDGVLEHVVVWLPTVDSSLSPEEKENFLRLQSKMTWYSVHHIHAGVINYIKNKWNFNKKPILVALDLQGKVINHNAFHMVRIWGKDAYPFTKETEVTLWKEKKWSLKLFECIDKPYMKPYVENISEDQLICLYGGDEKWREEFITEARKVEKKAKIKFNLIYVGERYIDNQDKDRGDQVTEELGDIVKTAGEKEGGSNHRSFWILLETMWYSMMQNEPIVTKDIKEGIQTILSYGSNKKEWALISRGSTRITKVTKRETILTFIQNYVRENEEIISDQFFDAVQDHLENPVITKDPHCSHLYLPCTMDSIQKTIQCVECHRIMEKVVMYRCCPQ</sequence>
<accession>A0A9Q0HA14</accession>
<dbReference type="AlphaFoldDB" id="A0A9Q0HA14"/>
<reference evidence="3" key="1">
    <citation type="journal article" date="2023" name="Plant J.">
        <title>The genome of the king protea, Protea cynaroides.</title>
        <authorList>
            <person name="Chang J."/>
            <person name="Duong T.A."/>
            <person name="Schoeman C."/>
            <person name="Ma X."/>
            <person name="Roodt D."/>
            <person name="Barker N."/>
            <person name="Li Z."/>
            <person name="Van de Peer Y."/>
            <person name="Mizrachi E."/>
        </authorList>
    </citation>
    <scope>NUCLEOTIDE SEQUENCE</scope>
    <source>
        <tissue evidence="3">Young leaves</tissue>
    </source>
</reference>
<name>A0A9Q0HA14_9MAGN</name>